<evidence type="ECO:0000313" key="4">
    <source>
        <dbReference type="Proteomes" id="UP000477311"/>
    </source>
</evidence>
<reference evidence="3 4" key="1">
    <citation type="submission" date="2020-02" db="EMBL/GenBank/DDBJ databases">
        <title>Draft genome sequence of Limisphaera ngatamarikiensis NGM72.4T, a thermophilic Verrucomicrobia grouped in subdivision 3.</title>
        <authorList>
            <person name="Carere C.R."/>
            <person name="Steen J."/>
            <person name="Hugenholtz P."/>
            <person name="Stott M.B."/>
        </authorList>
    </citation>
    <scope>NUCLEOTIDE SEQUENCE [LARGE SCALE GENOMIC DNA]</scope>
    <source>
        <strain evidence="3 4">NGM72.4</strain>
    </source>
</reference>
<evidence type="ECO:0000259" key="2">
    <source>
        <dbReference type="Pfam" id="PF19815"/>
    </source>
</evidence>
<dbReference type="RefSeq" id="WP_165104989.1">
    <property type="nucleotide sequence ID" value="NZ_JAAKYA010000004.1"/>
</dbReference>
<keyword evidence="3" id="KW-0456">Lyase</keyword>
<organism evidence="3 4">
    <name type="scientific">Limisphaera ngatamarikiensis</name>
    <dbReference type="NCBI Taxonomy" id="1324935"/>
    <lineage>
        <taxon>Bacteria</taxon>
        <taxon>Pseudomonadati</taxon>
        <taxon>Verrucomicrobiota</taxon>
        <taxon>Verrucomicrobiia</taxon>
        <taxon>Limisphaerales</taxon>
        <taxon>Limisphaeraceae</taxon>
        <taxon>Limisphaera</taxon>
    </lineage>
</organism>
<dbReference type="SUPFAM" id="SSF51126">
    <property type="entry name" value="Pectin lyase-like"/>
    <property type="match status" value="1"/>
</dbReference>
<feature type="region of interest" description="Disordered" evidence="1">
    <location>
        <begin position="513"/>
        <end position="535"/>
    </location>
</feature>
<dbReference type="Pfam" id="PF19815">
    <property type="entry name" value="DUF6298"/>
    <property type="match status" value="1"/>
</dbReference>
<gene>
    <name evidence="3" type="ORF">G4L39_00090</name>
</gene>
<evidence type="ECO:0000313" key="3">
    <source>
        <dbReference type="EMBL" id="NGO37807.1"/>
    </source>
</evidence>
<dbReference type="InterPro" id="IPR046265">
    <property type="entry name" value="DUF6298"/>
</dbReference>
<dbReference type="InterPro" id="IPR011050">
    <property type="entry name" value="Pectin_lyase_fold/virulence"/>
</dbReference>
<dbReference type="InterPro" id="IPR012334">
    <property type="entry name" value="Pectin_lyas_fold"/>
</dbReference>
<feature type="compositionally biased region" description="Basic and acidic residues" evidence="1">
    <location>
        <begin position="515"/>
        <end position="533"/>
    </location>
</feature>
<accession>A0A6M1RK20</accession>
<evidence type="ECO:0000256" key="1">
    <source>
        <dbReference type="SAM" id="MobiDB-lite"/>
    </source>
</evidence>
<protein>
    <submittedName>
        <fullName evidence="3">Pectate lyase</fullName>
    </submittedName>
</protein>
<sequence length="1043" mass="114970">MRTAVRGFGLTLWLGAGLLWVIGVQTAGGEMQVRVPEVRSDRQGRLEPVATERGDRIPDFSYCGYAEGRELLPGVPVVCVVRPGAGDDTARIQAALDQVGAREPDARGWRGAVLLLRGRYEVGGQLVLRASGVVLRGQGMGEDGTVLVATGVDRRPLLRVAGVDDRRIRTNAAWVMTDGYVPVGATNCSVVDAAGLEAGRRVLVVRPSTRAWIERLGMQELGGGVGAGWKPGSRDVAWERTITRVEGNRVSWEVPITTALESDLGGGWLAVLDWPGRIRQVGVENLRMESAYDVQRPLDEDHAWYGVTLENVEDAWVRRVVFRHFAGGAVAVYETARCVTVEDCLALAPVSEPGGHRRQSFFTAGQQTLFLRCYAEEGVHDFVVGHCAAGPNAFVLCEAERSLGDSGPWESWASGVLYDNVTVDGAALSLGFWPGNHRRVGWAAANSVLWNCSASVVRCWNPPGAWNWSYGSWGAFEGDGVWRQSNEFVQPVSLWAAQLVARGVGDAARLRFPPKSREDVTNPAPDRARELSEGSRQPALTLRAWIENLVEREPLPCEPGSAPELAATAPAGAEDVGRPRLPVRVENGWVVVGDRLLTGGILETAWWRGSRLPGEAGEHGPALTRFMPGRVGRGWTDDLNEVAAQMERENRPVFEHHYGLWYDRRRDDHQMVRRRDGEVVAPFFEQPFARSGQGKAWDGLSRYDLTRFNPWYWDRLRAFARICDARGLVLLHQHYFQHNILEAGAHWADFPWRPANNINDTGFPEPPPYAGDKRIFMAAQFYDVGHPTRSALHRGYIRQCLGALREAGNVWNSLGAEFTGPESFMRFWLETVAAWAAETGSDPVVVLSATKDVQDAVLADEGLRSAVDVVDFRYWWRTARGEFAPPGGAHLAPRQFERRWTGGRPTDEDLAGMVSEYRRRYPGPAWICNFDTARWAWVCAGGSLPRLPSTTDAGLLRAIPRMQPCSGLTGNGAWGLEETGRQWLVYVRAGAEVTIECGPEGWEVCELETGSGQVRHRLDSVGPVVKLTGPGVWWLIRQPAGAG</sequence>
<comment type="caution">
    <text evidence="3">The sequence shown here is derived from an EMBL/GenBank/DDBJ whole genome shotgun (WGS) entry which is preliminary data.</text>
</comment>
<dbReference type="Gene3D" id="2.160.20.10">
    <property type="entry name" value="Single-stranded right-handed beta-helix, Pectin lyase-like"/>
    <property type="match status" value="1"/>
</dbReference>
<dbReference type="EMBL" id="JAAKYA010000004">
    <property type="protein sequence ID" value="NGO37807.1"/>
    <property type="molecule type" value="Genomic_DNA"/>
</dbReference>
<feature type="region of interest" description="Disordered" evidence="1">
    <location>
        <begin position="556"/>
        <end position="575"/>
    </location>
</feature>
<name>A0A6M1RK20_9BACT</name>
<proteinExistence type="predicted"/>
<keyword evidence="4" id="KW-1185">Reference proteome</keyword>
<dbReference type="AlphaFoldDB" id="A0A6M1RK20"/>
<dbReference type="GO" id="GO:0016829">
    <property type="term" value="F:lyase activity"/>
    <property type="evidence" value="ECO:0007669"/>
    <property type="project" value="UniProtKB-KW"/>
</dbReference>
<dbReference type="Proteomes" id="UP000477311">
    <property type="component" value="Unassembled WGS sequence"/>
</dbReference>
<feature type="domain" description="DUF6298" evidence="2">
    <location>
        <begin position="480"/>
        <end position="962"/>
    </location>
</feature>
<feature type="compositionally biased region" description="Low complexity" evidence="1">
    <location>
        <begin position="562"/>
        <end position="574"/>
    </location>
</feature>